<dbReference type="PANTHER" id="PTHR10582:SF2">
    <property type="entry name" value="INACTIVE"/>
    <property type="match status" value="1"/>
</dbReference>
<dbReference type="Gene3D" id="1.10.490.10">
    <property type="entry name" value="Globins"/>
    <property type="match status" value="2"/>
</dbReference>
<dbReference type="InterPro" id="IPR024862">
    <property type="entry name" value="TRPV"/>
</dbReference>
<feature type="compositionally biased region" description="Acidic residues" evidence="2">
    <location>
        <begin position="225"/>
        <end position="235"/>
    </location>
</feature>
<feature type="transmembrane region" description="Helical" evidence="3">
    <location>
        <begin position="771"/>
        <end position="790"/>
    </location>
</feature>
<dbReference type="InterPro" id="IPR044399">
    <property type="entry name" value="Mb-like_M"/>
</dbReference>
<dbReference type="Proteomes" id="UP000604046">
    <property type="component" value="Unassembled WGS sequence"/>
</dbReference>
<accession>A0A812PN83</accession>
<dbReference type="CDD" id="cd01040">
    <property type="entry name" value="Mb-like"/>
    <property type="match status" value="2"/>
</dbReference>
<gene>
    <name evidence="5" type="ORF">SNAT2548_LOCUS18745</name>
</gene>
<proteinExistence type="predicted"/>
<comment type="caution">
    <text evidence="5">The sequence shown here is derived from an EMBL/GenBank/DDBJ whole genome shotgun (WGS) entry which is preliminary data.</text>
</comment>
<dbReference type="GO" id="GO:0098703">
    <property type="term" value="P:calcium ion import across plasma membrane"/>
    <property type="evidence" value="ECO:0007669"/>
    <property type="project" value="TreeGrafter"/>
</dbReference>
<keyword evidence="3" id="KW-0472">Membrane</keyword>
<keyword evidence="3" id="KW-1133">Transmembrane helix</keyword>
<feature type="region of interest" description="Disordered" evidence="2">
    <location>
        <begin position="1140"/>
        <end position="1180"/>
    </location>
</feature>
<evidence type="ECO:0000256" key="3">
    <source>
        <dbReference type="SAM" id="Phobius"/>
    </source>
</evidence>
<dbReference type="InterPro" id="IPR012292">
    <property type="entry name" value="Globin/Proto"/>
</dbReference>
<reference evidence="5" key="1">
    <citation type="submission" date="2021-02" db="EMBL/GenBank/DDBJ databases">
        <authorList>
            <person name="Dougan E. K."/>
            <person name="Rhodes N."/>
            <person name="Thang M."/>
            <person name="Chan C."/>
        </authorList>
    </citation>
    <scope>NUCLEOTIDE SEQUENCE</scope>
</reference>
<evidence type="ECO:0000313" key="5">
    <source>
        <dbReference type="EMBL" id="CAE7353998.1"/>
    </source>
</evidence>
<evidence type="ECO:0000256" key="1">
    <source>
        <dbReference type="ARBA" id="ARBA00022737"/>
    </source>
</evidence>
<feature type="compositionally biased region" description="Acidic residues" evidence="2">
    <location>
        <begin position="1"/>
        <end position="21"/>
    </location>
</feature>
<keyword evidence="6" id="KW-1185">Reference proteome</keyword>
<feature type="region of interest" description="Disordered" evidence="2">
    <location>
        <begin position="1"/>
        <end position="49"/>
    </location>
</feature>
<dbReference type="OrthoDB" id="431994at2759"/>
<dbReference type="GO" id="GO:0005262">
    <property type="term" value="F:calcium channel activity"/>
    <property type="evidence" value="ECO:0007669"/>
    <property type="project" value="TreeGrafter"/>
</dbReference>
<feature type="transmembrane region" description="Helical" evidence="3">
    <location>
        <begin position="996"/>
        <end position="1018"/>
    </location>
</feature>
<dbReference type="EMBL" id="CAJNDS010002154">
    <property type="protein sequence ID" value="CAE7353998.1"/>
    <property type="molecule type" value="Genomic_DNA"/>
</dbReference>
<feature type="compositionally biased region" description="Low complexity" evidence="2">
    <location>
        <begin position="1153"/>
        <end position="1172"/>
    </location>
</feature>
<dbReference type="SUPFAM" id="SSF46458">
    <property type="entry name" value="Globin-like"/>
    <property type="match status" value="2"/>
</dbReference>
<feature type="domain" description="Globin" evidence="4">
    <location>
        <begin position="64"/>
        <end position="179"/>
    </location>
</feature>
<name>A0A812PN83_9DINO</name>
<organism evidence="5 6">
    <name type="scientific">Symbiodinium natans</name>
    <dbReference type="NCBI Taxonomy" id="878477"/>
    <lineage>
        <taxon>Eukaryota</taxon>
        <taxon>Sar</taxon>
        <taxon>Alveolata</taxon>
        <taxon>Dinophyceae</taxon>
        <taxon>Suessiales</taxon>
        <taxon>Symbiodiniaceae</taxon>
        <taxon>Symbiodinium</taxon>
    </lineage>
</organism>
<feature type="compositionally biased region" description="Basic and acidic residues" evidence="2">
    <location>
        <begin position="236"/>
        <end position="247"/>
    </location>
</feature>
<dbReference type="GO" id="GO:0005886">
    <property type="term" value="C:plasma membrane"/>
    <property type="evidence" value="ECO:0007669"/>
    <property type="project" value="TreeGrafter"/>
</dbReference>
<feature type="region of interest" description="Disordered" evidence="2">
    <location>
        <begin position="218"/>
        <end position="265"/>
    </location>
</feature>
<dbReference type="AlphaFoldDB" id="A0A812PN83"/>
<dbReference type="PANTHER" id="PTHR10582">
    <property type="entry name" value="TRANSIENT RECEPTOR POTENTIAL ION CHANNEL PROTEIN"/>
    <property type="match status" value="1"/>
</dbReference>
<feature type="transmembrane region" description="Helical" evidence="3">
    <location>
        <begin position="938"/>
        <end position="958"/>
    </location>
</feature>
<evidence type="ECO:0000259" key="4">
    <source>
        <dbReference type="PROSITE" id="PS01033"/>
    </source>
</evidence>
<dbReference type="InterPro" id="IPR009050">
    <property type="entry name" value="Globin-like_sf"/>
</dbReference>
<protein>
    <recommendedName>
        <fullName evidence="4">Globin domain-containing protein</fullName>
    </recommendedName>
</protein>
<evidence type="ECO:0000256" key="2">
    <source>
        <dbReference type="SAM" id="MobiDB-lite"/>
    </source>
</evidence>
<feature type="transmembrane region" description="Helical" evidence="3">
    <location>
        <begin position="857"/>
        <end position="876"/>
    </location>
</feature>
<dbReference type="Pfam" id="PF00042">
    <property type="entry name" value="Globin"/>
    <property type="match status" value="1"/>
</dbReference>
<dbReference type="PROSITE" id="PS01033">
    <property type="entry name" value="GLOBIN"/>
    <property type="match status" value="1"/>
</dbReference>
<dbReference type="GO" id="GO:0020037">
    <property type="term" value="F:heme binding"/>
    <property type="evidence" value="ECO:0007669"/>
    <property type="project" value="InterPro"/>
</dbReference>
<keyword evidence="1" id="KW-0677">Repeat</keyword>
<keyword evidence="3" id="KW-0812">Transmembrane</keyword>
<evidence type="ECO:0000313" key="6">
    <source>
        <dbReference type="Proteomes" id="UP000604046"/>
    </source>
</evidence>
<dbReference type="InterPro" id="IPR000971">
    <property type="entry name" value="Globin"/>
</dbReference>
<dbReference type="GO" id="GO:0019825">
    <property type="term" value="F:oxygen binding"/>
    <property type="evidence" value="ECO:0007669"/>
    <property type="project" value="InterPro"/>
</dbReference>
<feature type="compositionally biased region" description="Low complexity" evidence="2">
    <location>
        <begin position="250"/>
        <end position="262"/>
    </location>
</feature>
<sequence>MSDISDENGETDEIEEEDASEDAASGDGDELGDDTIPNELPAEEEDTDKNVQKHLEVHDATFEAYFPPDVMQEVQDAWHIFITQLNGRDAAGEAIYAAVFDAAPSLQSLFKTARSVMAMRFMNGLTSIVSAAHNAQQLKTSSLSLGFQHLDLEVTAPRVGIFREAIVELFEMELGARFSTKAKLGLQAVLNYSGGAFIYIRREYASRIRVIQRSWKTANKSSTDEAGDQDAEEEDKASGEADAKQEGEEPAVTAETTAATENHTAKDVQARWESLGGAAANRPHGTCASSVASGLSASCFVMTFLDLPTSQGHASTKTMATKDGKAPVKVPTTFNEMFLFNAAVMGFAESGWMTLVLDQFHNIVTNVANSYRLQEECDVLTLVLDKHEGQVHLSEFKAASECTKASPSACILVFQVPSSARVVKAVMLSSLRSLVPKEWDSEHEVAWNWLWENVERMLKSHMGKPHSQEKALERFISGLSPDDITILRRTIYQKFFQVAPAGQDHFKQSTTRLYFIADKIFEMTMEMFHSPRMMVEDISALGLRHVGYAIPTELFAPFVSCAVEAVRTMTTDEVAEAAFRWSLTLISKILVRTILEGSTIVMKAINTNQAKALKKAVSIAPRSKRAMELLNITVGTQSISPFYWAIESGSLECARAMIQDLLTIRADRDSYYYGADSLFTRHPEVVQRLCAVAPQLLWPLLDGLVWRSRQALGGKRRVNYYVKNLVQDLSGNFNMTLEWLVERHDPKIICHPAVVIFADLLWTRLAQYNFLLSRCYFLFSLCVFIAGQAILGRTDGSFEERIGTFCCRIFIYLGSMCRLLYSQIRLLYEDIKTGAIERVYRIPIPAYLLNPQDFGNLMLLIILMFMCAQEPILHCLSHTEEFGLFNLKCADTSHKDIYAVFSGVAMLLYWLLLINFSIFSMQISAFVLVCGRVLTEVFLFLLAALFLLVSFATAIAAMNHSLKDFSRIDKGMETLLEMTLSMYPNEALKEVLTQSVWVEICIVLFTVLISVVFLNLLVAQLNQAYSLVHEDMQGYARLTRGSIIVSTVEAVSRKRWATFLQSLGFDQRLEFNEGDIGLAGGIQVFEPANTNPTTVETVRRFGGSTAPGVPWPEDPLDTADDDRLEKLEKIVVKAMKTITDKKGGSMGTGFSGVSGFPSSASGSGMSSGAGSSDSGGRGRA</sequence>